<evidence type="ECO:0000313" key="1">
    <source>
        <dbReference type="Proteomes" id="UP000036681"/>
    </source>
</evidence>
<name>A0A0M3HLH7_ASCLU</name>
<dbReference type="Proteomes" id="UP000036681">
    <property type="component" value="Unplaced"/>
</dbReference>
<dbReference type="AlphaFoldDB" id="A0A0M3HLH7"/>
<accession>A0A0M3HLH7</accession>
<sequence>MNRKKKNLKEITGTARHEFNKTSSFQRNKACQLAFSSS</sequence>
<organism evidence="1 2">
    <name type="scientific">Ascaris lumbricoides</name>
    <name type="common">Giant roundworm</name>
    <dbReference type="NCBI Taxonomy" id="6252"/>
    <lineage>
        <taxon>Eukaryota</taxon>
        <taxon>Metazoa</taxon>
        <taxon>Ecdysozoa</taxon>
        <taxon>Nematoda</taxon>
        <taxon>Chromadorea</taxon>
        <taxon>Rhabditida</taxon>
        <taxon>Spirurina</taxon>
        <taxon>Ascaridomorpha</taxon>
        <taxon>Ascaridoidea</taxon>
        <taxon>Ascarididae</taxon>
        <taxon>Ascaris</taxon>
    </lineage>
</organism>
<proteinExistence type="predicted"/>
<reference evidence="2" key="1">
    <citation type="submission" date="2017-02" db="UniProtKB">
        <authorList>
            <consortium name="WormBaseParasite"/>
        </authorList>
    </citation>
    <scope>IDENTIFICATION</scope>
</reference>
<protein>
    <submittedName>
        <fullName evidence="2">Transcriptional regulator</fullName>
    </submittedName>
</protein>
<keyword evidence="1" id="KW-1185">Reference proteome</keyword>
<evidence type="ECO:0000313" key="2">
    <source>
        <dbReference type="WBParaSite" id="ALUE_0000237201-mRNA-1"/>
    </source>
</evidence>
<dbReference type="WBParaSite" id="ALUE_0000237201-mRNA-1">
    <property type="protein sequence ID" value="ALUE_0000237201-mRNA-1"/>
    <property type="gene ID" value="ALUE_0000237201"/>
</dbReference>